<dbReference type="Proteomes" id="UP000663829">
    <property type="component" value="Unassembled WGS sequence"/>
</dbReference>
<dbReference type="EMBL" id="CAJNOQ010011660">
    <property type="protein sequence ID" value="CAF1282122.1"/>
    <property type="molecule type" value="Genomic_DNA"/>
</dbReference>
<dbReference type="EMBL" id="CAJOBC010028359">
    <property type="protein sequence ID" value="CAF4078270.1"/>
    <property type="molecule type" value="Genomic_DNA"/>
</dbReference>
<dbReference type="Proteomes" id="UP000681722">
    <property type="component" value="Unassembled WGS sequence"/>
</dbReference>
<evidence type="ECO:0000313" key="2">
    <source>
        <dbReference type="EMBL" id="CAF1342742.1"/>
    </source>
</evidence>
<dbReference type="EMBL" id="CAJOBA010043717">
    <property type="protein sequence ID" value="CAF4153749.1"/>
    <property type="molecule type" value="Genomic_DNA"/>
</dbReference>
<evidence type="ECO:0000313" key="4">
    <source>
        <dbReference type="EMBL" id="CAF4153749.1"/>
    </source>
</evidence>
<proteinExistence type="predicted"/>
<organism evidence="1 5">
    <name type="scientific">Didymodactylos carnosus</name>
    <dbReference type="NCBI Taxonomy" id="1234261"/>
    <lineage>
        <taxon>Eukaryota</taxon>
        <taxon>Metazoa</taxon>
        <taxon>Spiralia</taxon>
        <taxon>Gnathifera</taxon>
        <taxon>Rotifera</taxon>
        <taxon>Eurotatoria</taxon>
        <taxon>Bdelloidea</taxon>
        <taxon>Philodinida</taxon>
        <taxon>Philodinidae</taxon>
        <taxon>Didymodactylos</taxon>
    </lineage>
</organism>
<name>A0A815CC97_9BILA</name>
<comment type="caution">
    <text evidence="1">The sequence shown here is derived from an EMBL/GenBank/DDBJ whole genome shotgun (WGS) entry which is preliminary data.</text>
</comment>
<dbReference type="AlphaFoldDB" id="A0A815CC97"/>
<evidence type="ECO:0000313" key="1">
    <source>
        <dbReference type="EMBL" id="CAF1282122.1"/>
    </source>
</evidence>
<dbReference type="Proteomes" id="UP000677228">
    <property type="component" value="Unassembled WGS sequence"/>
</dbReference>
<reference evidence="1" key="1">
    <citation type="submission" date="2021-02" db="EMBL/GenBank/DDBJ databases">
        <authorList>
            <person name="Nowell W R."/>
        </authorList>
    </citation>
    <scope>NUCLEOTIDE SEQUENCE</scope>
</reference>
<dbReference type="Proteomes" id="UP000682733">
    <property type="component" value="Unassembled WGS sequence"/>
</dbReference>
<feature type="non-terminal residue" evidence="1">
    <location>
        <position position="1"/>
    </location>
</feature>
<dbReference type="EMBL" id="CAJNOK010022092">
    <property type="protein sequence ID" value="CAF1342742.1"/>
    <property type="molecule type" value="Genomic_DNA"/>
</dbReference>
<evidence type="ECO:0000313" key="5">
    <source>
        <dbReference type="Proteomes" id="UP000663829"/>
    </source>
</evidence>
<evidence type="ECO:0000313" key="3">
    <source>
        <dbReference type="EMBL" id="CAF4078270.1"/>
    </source>
</evidence>
<protein>
    <submittedName>
        <fullName evidence="1">Uncharacterized protein</fullName>
    </submittedName>
</protein>
<keyword evidence="5" id="KW-1185">Reference proteome</keyword>
<gene>
    <name evidence="1" type="ORF">GPM918_LOCUS27606</name>
    <name evidence="2" type="ORF">OVA965_LOCUS30420</name>
    <name evidence="3" type="ORF">SRO942_LOCUS27957</name>
    <name evidence="4" type="ORF">TMI583_LOCUS31219</name>
</gene>
<sequence>EYAMILNRQLHPKNNEKLGKQFEVKNLDLLSQDQAEQLYELYCVIKNTTTPETPATPPSTNTHSTGL</sequence>
<accession>A0A815CC97</accession>